<reference evidence="1" key="1">
    <citation type="submission" date="2018-01" db="EMBL/GenBank/DDBJ databases">
        <authorList>
            <person name="Mao J.F."/>
        </authorList>
    </citation>
    <scope>NUCLEOTIDE SEQUENCE</scope>
    <source>
        <strain evidence="1">Huo1</strain>
        <tissue evidence="1">Leaf</tissue>
    </source>
</reference>
<proteinExistence type="predicted"/>
<dbReference type="EMBL" id="PNBA02000016">
    <property type="protein sequence ID" value="KAG6396394.1"/>
    <property type="molecule type" value="Genomic_DNA"/>
</dbReference>
<organism evidence="1">
    <name type="scientific">Salvia splendens</name>
    <name type="common">Scarlet sage</name>
    <dbReference type="NCBI Taxonomy" id="180675"/>
    <lineage>
        <taxon>Eukaryota</taxon>
        <taxon>Viridiplantae</taxon>
        <taxon>Streptophyta</taxon>
        <taxon>Embryophyta</taxon>
        <taxon>Tracheophyta</taxon>
        <taxon>Spermatophyta</taxon>
        <taxon>Magnoliopsida</taxon>
        <taxon>eudicotyledons</taxon>
        <taxon>Gunneridae</taxon>
        <taxon>Pentapetalae</taxon>
        <taxon>asterids</taxon>
        <taxon>lamiids</taxon>
        <taxon>Lamiales</taxon>
        <taxon>Lamiaceae</taxon>
        <taxon>Nepetoideae</taxon>
        <taxon>Mentheae</taxon>
        <taxon>Salviinae</taxon>
        <taxon>Salvia</taxon>
        <taxon>Salvia subgen. Calosphace</taxon>
        <taxon>core Calosphace</taxon>
    </lineage>
</organism>
<accession>A0A8X8WL25</accession>
<evidence type="ECO:0000313" key="2">
    <source>
        <dbReference type="Proteomes" id="UP000298416"/>
    </source>
</evidence>
<dbReference type="AlphaFoldDB" id="A0A8X8WL25"/>
<protein>
    <submittedName>
        <fullName evidence="1">Uncharacterized protein</fullName>
    </submittedName>
</protein>
<dbReference type="Proteomes" id="UP000298416">
    <property type="component" value="Unassembled WGS sequence"/>
</dbReference>
<gene>
    <name evidence="1" type="ORF">SASPL_142542</name>
</gene>
<reference evidence="1" key="2">
    <citation type="submission" date="2020-08" db="EMBL/GenBank/DDBJ databases">
        <title>Plant Genome Project.</title>
        <authorList>
            <person name="Zhang R.-G."/>
        </authorList>
    </citation>
    <scope>NUCLEOTIDE SEQUENCE</scope>
    <source>
        <strain evidence="1">Huo1</strain>
        <tissue evidence="1">Leaf</tissue>
    </source>
</reference>
<sequence>MMLFVALRQKINYIEEKQACLLTFFENNVVCSANDIKLTETPFSNFLITNKNLSPHIKRCPYSSCRSSIRILIEVEPTGKASNVELPGTPVSHPSVTLLGRVAIVFPNGVRKQLHQLLRLRVAVGIAGAVWLLHVLGVARCAVVVIGSIREVGSVVSVYLGVVLGDVVRGAVADVGGAAPRLSCWVDDHLRVPGHVGLHIAVARGAAVFPAAPYVHQVELALRTSPFLDVQTQFHFEIWGLWQNFEHSSSVIMVAPRISFCCISSQVKHKPWILIRSLQLMIENPTPTPNFLLPHNFIIRASIGGIRTRVVTPVESASQQRPVLIQPGWLVVQGRLIHTPLPETRKSSWLKRWRLFPVLRAQPGSGIVVSILEHHHPKLPRLQAVGDLT</sequence>
<name>A0A8X8WL25_SALSN</name>
<evidence type="ECO:0000313" key="1">
    <source>
        <dbReference type="EMBL" id="KAG6396394.1"/>
    </source>
</evidence>
<keyword evidence="2" id="KW-1185">Reference proteome</keyword>
<comment type="caution">
    <text evidence="1">The sequence shown here is derived from an EMBL/GenBank/DDBJ whole genome shotgun (WGS) entry which is preliminary data.</text>
</comment>